<evidence type="ECO:0000256" key="4">
    <source>
        <dbReference type="ARBA" id="ARBA00023315"/>
    </source>
</evidence>
<evidence type="ECO:0000256" key="3">
    <source>
        <dbReference type="ARBA" id="ARBA00022679"/>
    </source>
</evidence>
<dbReference type="InterPro" id="IPR050680">
    <property type="entry name" value="YpeA/RimI_acetyltransf"/>
</dbReference>
<dbReference type="PANTHER" id="PTHR43420">
    <property type="entry name" value="ACETYLTRANSFERASE"/>
    <property type="match status" value="1"/>
</dbReference>
<keyword evidence="3 6" id="KW-0808">Transferase</keyword>
<keyword evidence="2" id="KW-0963">Cytoplasm</keyword>
<dbReference type="Pfam" id="PF00583">
    <property type="entry name" value="Acetyltransf_1"/>
    <property type="match status" value="1"/>
</dbReference>
<comment type="caution">
    <text evidence="6">The sequence shown here is derived from an EMBL/GenBank/DDBJ whole genome shotgun (WGS) entry which is preliminary data.</text>
</comment>
<dbReference type="EMBL" id="FQZR01000002">
    <property type="protein sequence ID" value="SHI66210.1"/>
    <property type="molecule type" value="Genomic_DNA"/>
</dbReference>
<feature type="domain" description="N-acetyltransferase" evidence="5">
    <location>
        <begin position="16"/>
        <end position="160"/>
    </location>
</feature>
<evidence type="ECO:0000313" key="7">
    <source>
        <dbReference type="Proteomes" id="UP000184001"/>
    </source>
</evidence>
<dbReference type="InterPro" id="IPR000182">
    <property type="entry name" value="GNAT_dom"/>
</dbReference>
<accession>A0A8G2C7L3</accession>
<dbReference type="PANTHER" id="PTHR43420:SF44">
    <property type="entry name" value="ACETYLTRANSFERASE YPEA"/>
    <property type="match status" value="1"/>
</dbReference>
<protein>
    <submittedName>
        <fullName evidence="6">Ribosomal-protein-alanine N-acetyltransferase</fullName>
    </submittedName>
</protein>
<dbReference type="Proteomes" id="UP000184001">
    <property type="component" value="Unassembled WGS sequence"/>
</dbReference>
<dbReference type="AlphaFoldDB" id="A0A8G2C7L3"/>
<dbReference type="InterPro" id="IPR016181">
    <property type="entry name" value="Acyl_CoA_acyltransferase"/>
</dbReference>
<keyword evidence="4" id="KW-0012">Acyltransferase</keyword>
<name>A0A8G2C7L3_9BACT</name>
<evidence type="ECO:0000259" key="5">
    <source>
        <dbReference type="PROSITE" id="PS51186"/>
    </source>
</evidence>
<comment type="similarity">
    <text evidence="1">Belongs to the acetyltransferase family. RimI subfamily.</text>
</comment>
<dbReference type="InterPro" id="IPR006464">
    <property type="entry name" value="AcTrfase_RimI/Ard1"/>
</dbReference>
<evidence type="ECO:0000256" key="2">
    <source>
        <dbReference type="ARBA" id="ARBA00022490"/>
    </source>
</evidence>
<dbReference type="GO" id="GO:0008080">
    <property type="term" value="F:N-acetyltransferase activity"/>
    <property type="evidence" value="ECO:0007669"/>
    <property type="project" value="InterPro"/>
</dbReference>
<organism evidence="6 7">
    <name type="scientific">Halodesulfovibrio aestuarii</name>
    <dbReference type="NCBI Taxonomy" id="126333"/>
    <lineage>
        <taxon>Bacteria</taxon>
        <taxon>Pseudomonadati</taxon>
        <taxon>Thermodesulfobacteriota</taxon>
        <taxon>Desulfovibrionia</taxon>
        <taxon>Desulfovibrionales</taxon>
        <taxon>Desulfovibrionaceae</taxon>
        <taxon>Halodesulfovibrio</taxon>
    </lineage>
</organism>
<dbReference type="Gene3D" id="3.40.630.30">
    <property type="match status" value="1"/>
</dbReference>
<sequence>MSDMFAKIGPLEADEYVFFRLEKKDSAEVAALEKKCFSTPWTEKEFSLSFDQKIFEVFGLKKNDILVAYIAMYHTEDELEILNIATDPKHRRNGAGKRLLALMLCIGQKLGIQQAFLEVRRTNIPAINLYEQMCFSQIGVRKKYYKDTGEDALLYKCNLADLSDCLC</sequence>
<dbReference type="SUPFAM" id="SSF55729">
    <property type="entry name" value="Acyl-CoA N-acyltransferases (Nat)"/>
    <property type="match status" value="1"/>
</dbReference>
<evidence type="ECO:0000313" key="6">
    <source>
        <dbReference type="EMBL" id="SHI66210.1"/>
    </source>
</evidence>
<dbReference type="PROSITE" id="PS51186">
    <property type="entry name" value="GNAT"/>
    <property type="match status" value="1"/>
</dbReference>
<dbReference type="NCBIfam" id="TIGR01575">
    <property type="entry name" value="rimI"/>
    <property type="match status" value="1"/>
</dbReference>
<proteinExistence type="inferred from homology"/>
<reference evidence="6 7" key="1">
    <citation type="submission" date="2016-11" db="EMBL/GenBank/DDBJ databases">
        <authorList>
            <person name="Varghese N."/>
            <person name="Submissions S."/>
        </authorList>
    </citation>
    <scope>NUCLEOTIDE SEQUENCE [LARGE SCALE GENOMIC DNA]</scope>
    <source>
        <strain evidence="6 7">DSM 17919</strain>
    </source>
</reference>
<dbReference type="CDD" id="cd04301">
    <property type="entry name" value="NAT_SF"/>
    <property type="match status" value="1"/>
</dbReference>
<dbReference type="RefSeq" id="WP_020001726.1">
    <property type="nucleotide sequence ID" value="NZ_CP192217.1"/>
</dbReference>
<gene>
    <name evidence="6" type="ORF">SAMN05660830_00600</name>
</gene>
<evidence type="ECO:0000256" key="1">
    <source>
        <dbReference type="ARBA" id="ARBA00005395"/>
    </source>
</evidence>